<evidence type="ECO:0000313" key="3">
    <source>
        <dbReference type="EnsemblPlants" id="OPUNC03G33010.1"/>
    </source>
</evidence>
<accession>A0A0E0KJN1</accession>
<evidence type="ECO:0000259" key="2">
    <source>
        <dbReference type="Pfam" id="PF24523"/>
    </source>
</evidence>
<organism evidence="3">
    <name type="scientific">Oryza punctata</name>
    <name type="common">Red rice</name>
    <dbReference type="NCBI Taxonomy" id="4537"/>
    <lineage>
        <taxon>Eukaryota</taxon>
        <taxon>Viridiplantae</taxon>
        <taxon>Streptophyta</taxon>
        <taxon>Embryophyta</taxon>
        <taxon>Tracheophyta</taxon>
        <taxon>Spermatophyta</taxon>
        <taxon>Magnoliopsida</taxon>
        <taxon>Liliopsida</taxon>
        <taxon>Poales</taxon>
        <taxon>Poaceae</taxon>
        <taxon>BOP clade</taxon>
        <taxon>Oryzoideae</taxon>
        <taxon>Oryzeae</taxon>
        <taxon>Oryzinae</taxon>
        <taxon>Oryza</taxon>
    </lineage>
</organism>
<dbReference type="Pfam" id="PF24523">
    <property type="entry name" value="DUF7595"/>
    <property type="match status" value="1"/>
</dbReference>
<feature type="compositionally biased region" description="Basic and acidic residues" evidence="1">
    <location>
        <begin position="69"/>
        <end position="81"/>
    </location>
</feature>
<sequence>MELPPGSVDKMLGCTKNSHELMPDAGRVGGRHGVEPGRGPRGGARADPDVDVGGRSGGGGGGGEVEPIGGDHEAGDRPEHRSREIVQQLRCAATCKSLRRRILHQEFRHRHRAGNASLLVGVSYRLRTDLNTFVCVTSSSSPLRFNASLLESFEPMVSRDGLVVLKQRVANNAGDGEHHNNGFFFKGRNHSFNLCVCSIFTGGDVTTFLPAMDPAMHVNMESNKNIYPPALLAVGVVAAAGRSFELLVMDCNLRTQTFSSENGGWNAVRTAHLAPGHQRPRIPAPNSFPAIVGRAVHWLGVANNYGQDGGAYGVRIVALHADTAAAKTIDLPAGCVDRMLGCSIAKSMSELMLAASQGGTALSLVVAERELISVWTLEAAPEEERWSRQVVITRLAIDRRVEARRLYQTVFFEGFGERSRTVLMRINNVGLVQLDLATKKAIVVRENSSVGKWSGGSMSRACFHEMDLYSLLQSMKPF</sequence>
<dbReference type="HOGENOM" id="CLU_018793_3_2_1"/>
<feature type="compositionally biased region" description="Gly residues" evidence="1">
    <location>
        <begin position="54"/>
        <end position="64"/>
    </location>
</feature>
<dbReference type="OMA" id="VCLHEIN"/>
<dbReference type="AlphaFoldDB" id="A0A0E0KJN1"/>
<keyword evidence="4" id="KW-1185">Reference proteome</keyword>
<dbReference type="EnsemblPlants" id="OPUNC03G33010.1">
    <property type="protein sequence ID" value="OPUNC03G33010.1"/>
    <property type="gene ID" value="OPUNC03G33010"/>
</dbReference>
<evidence type="ECO:0000256" key="1">
    <source>
        <dbReference type="SAM" id="MobiDB-lite"/>
    </source>
</evidence>
<protein>
    <recommendedName>
        <fullName evidence="2">DUF7595 domain-containing protein</fullName>
    </recommendedName>
</protein>
<feature type="domain" description="DUF7595" evidence="2">
    <location>
        <begin position="121"/>
        <end position="478"/>
    </location>
</feature>
<dbReference type="Gramene" id="OPUNC03G33010.1">
    <property type="protein sequence ID" value="OPUNC03G33010.1"/>
    <property type="gene ID" value="OPUNC03G33010"/>
</dbReference>
<dbReference type="Proteomes" id="UP000026962">
    <property type="component" value="Chromosome 3"/>
</dbReference>
<dbReference type="InterPro" id="IPR056016">
    <property type="entry name" value="DUF7595"/>
</dbReference>
<dbReference type="PANTHER" id="PTHR35828:SF28">
    <property type="entry name" value="F-BOX DOMAIN CONTAINING PROTEIN"/>
    <property type="match status" value="1"/>
</dbReference>
<reference evidence="3" key="1">
    <citation type="submission" date="2015-04" db="UniProtKB">
        <authorList>
            <consortium name="EnsemblPlants"/>
        </authorList>
    </citation>
    <scope>IDENTIFICATION</scope>
</reference>
<evidence type="ECO:0000313" key="4">
    <source>
        <dbReference type="Proteomes" id="UP000026962"/>
    </source>
</evidence>
<reference evidence="3" key="2">
    <citation type="submission" date="2018-05" db="EMBL/GenBank/DDBJ databases">
        <title>OpunRS2 (Oryza punctata Reference Sequence Version 2).</title>
        <authorList>
            <person name="Zhang J."/>
            <person name="Kudrna D."/>
            <person name="Lee S."/>
            <person name="Talag J."/>
            <person name="Welchert J."/>
            <person name="Wing R.A."/>
        </authorList>
    </citation>
    <scope>NUCLEOTIDE SEQUENCE [LARGE SCALE GENOMIC DNA]</scope>
</reference>
<feature type="region of interest" description="Disordered" evidence="1">
    <location>
        <begin position="1"/>
        <end position="81"/>
    </location>
</feature>
<proteinExistence type="predicted"/>
<name>A0A0E0KJN1_ORYPU</name>
<dbReference type="PANTHER" id="PTHR35828">
    <property type="entry name" value="OS08G0203800 PROTEIN-RELATED"/>
    <property type="match status" value="1"/>
</dbReference>
<dbReference type="eggNOG" id="ENOG502R3DV">
    <property type="taxonomic scope" value="Eukaryota"/>
</dbReference>
<dbReference type="STRING" id="4537.A0A0E0KJN1"/>